<dbReference type="InParanoid" id="A0A0D2IYE9"/>
<protein>
    <recommendedName>
        <fullName evidence="5">HTH gntR-type domain-containing protein</fullName>
    </recommendedName>
</protein>
<dbReference type="InterPro" id="IPR008920">
    <property type="entry name" value="TF_FadR/GntR_C"/>
</dbReference>
<keyword evidence="3" id="KW-0804">Transcription</keyword>
<dbReference type="SMART" id="SM00345">
    <property type="entry name" value="HTH_GNTR"/>
    <property type="match status" value="1"/>
</dbReference>
<keyword evidence="1" id="KW-0805">Transcription regulation</keyword>
<dbReference type="Proteomes" id="UP000032233">
    <property type="component" value="Unassembled WGS sequence"/>
</dbReference>
<dbReference type="AlphaFoldDB" id="A0A0D2IYE9"/>
<evidence type="ECO:0000256" key="3">
    <source>
        <dbReference type="ARBA" id="ARBA00023163"/>
    </source>
</evidence>
<dbReference type="PRINTS" id="PR00035">
    <property type="entry name" value="HTHGNTR"/>
</dbReference>
<keyword evidence="7" id="KW-1185">Reference proteome</keyword>
<comment type="caution">
    <text evidence="6">The sequence shown here is derived from an EMBL/GenBank/DDBJ whole genome shotgun (WGS) entry which is preliminary data.</text>
</comment>
<reference evidence="6 7" key="1">
    <citation type="submission" date="2013-11" db="EMBL/GenBank/DDBJ databases">
        <title>Metagenomic analysis of a methanogenic consortium involved in long chain n-alkane degradation.</title>
        <authorList>
            <person name="Davidova I.A."/>
            <person name="Callaghan A.V."/>
            <person name="Wawrik B."/>
            <person name="Pruitt S."/>
            <person name="Marks C."/>
            <person name="Duncan K.E."/>
            <person name="Suflita J.M."/>
        </authorList>
    </citation>
    <scope>NUCLEOTIDE SEQUENCE [LARGE SCALE GENOMIC DNA]</scope>
    <source>
        <strain evidence="6 7">SPR</strain>
    </source>
</reference>
<keyword evidence="2" id="KW-0238">DNA-binding</keyword>
<dbReference type="EMBL" id="AZAC01000078">
    <property type="protein sequence ID" value="KIX11014.1"/>
    <property type="molecule type" value="Genomic_DNA"/>
</dbReference>
<dbReference type="SMART" id="SM00895">
    <property type="entry name" value="FCD"/>
    <property type="match status" value="1"/>
</dbReference>
<dbReference type="InterPro" id="IPR036390">
    <property type="entry name" value="WH_DNA-bd_sf"/>
</dbReference>
<dbReference type="GO" id="GO:0003700">
    <property type="term" value="F:DNA-binding transcription factor activity"/>
    <property type="evidence" value="ECO:0007669"/>
    <property type="project" value="InterPro"/>
</dbReference>
<dbReference type="Gene3D" id="1.10.10.10">
    <property type="entry name" value="Winged helix-like DNA-binding domain superfamily/Winged helix DNA-binding domain"/>
    <property type="match status" value="1"/>
</dbReference>
<name>A0A0D2IYE9_9BACT</name>
<dbReference type="PANTHER" id="PTHR43537">
    <property type="entry name" value="TRANSCRIPTIONAL REGULATOR, GNTR FAMILY"/>
    <property type="match status" value="1"/>
</dbReference>
<dbReference type="InterPro" id="IPR011711">
    <property type="entry name" value="GntR_C"/>
</dbReference>
<dbReference type="InterPro" id="IPR036388">
    <property type="entry name" value="WH-like_DNA-bd_sf"/>
</dbReference>
<gene>
    <name evidence="6" type="ORF">X474_27140</name>
</gene>
<dbReference type="InterPro" id="IPR000524">
    <property type="entry name" value="Tscrpt_reg_HTH_GntR"/>
</dbReference>
<organism evidence="6 7">
    <name type="scientific">Dethiosulfatarculus sandiegensis</name>
    <dbReference type="NCBI Taxonomy" id="1429043"/>
    <lineage>
        <taxon>Bacteria</taxon>
        <taxon>Pseudomonadati</taxon>
        <taxon>Thermodesulfobacteriota</taxon>
        <taxon>Desulfarculia</taxon>
        <taxon>Desulfarculales</taxon>
        <taxon>Desulfarculaceae</taxon>
        <taxon>Dethiosulfatarculus</taxon>
    </lineage>
</organism>
<evidence type="ECO:0000256" key="1">
    <source>
        <dbReference type="ARBA" id="ARBA00023015"/>
    </source>
</evidence>
<dbReference type="PROSITE" id="PS50949">
    <property type="entry name" value="HTH_GNTR"/>
    <property type="match status" value="1"/>
</dbReference>
<dbReference type="FunCoup" id="A0A0D2IYE9">
    <property type="interactions" value="122"/>
</dbReference>
<dbReference type="PANTHER" id="PTHR43537:SF5">
    <property type="entry name" value="UXU OPERON TRANSCRIPTIONAL REGULATOR"/>
    <property type="match status" value="1"/>
</dbReference>
<sequence length="230" mass="26234">MYQIIYGWIASGKYKPGDTLPSQDELAKQFKVSRVTLREALFRLSALGFVSLKQGVGTEILPVDASNFMSSLPGRFLKDPIILSEFLEARLITEKSSIRLAVKKATDEDLQRIEEALNMQKQAMDNLDFEEFVKNDLAFHQQLVRAAHNSVLFKILQTIWDLLDKFTRRAISVPGNMEKGFAFHSSILQAIKERDANKAARIMHEHIKMAAETTLEFRDKEVDLQVIFSD</sequence>
<evidence type="ECO:0000256" key="2">
    <source>
        <dbReference type="ARBA" id="ARBA00023125"/>
    </source>
</evidence>
<feature type="domain" description="HTH gntR-type" evidence="5">
    <location>
        <begin position="1"/>
        <end position="63"/>
    </location>
</feature>
<evidence type="ECO:0000256" key="4">
    <source>
        <dbReference type="SAM" id="Coils"/>
    </source>
</evidence>
<keyword evidence="4" id="KW-0175">Coiled coil</keyword>
<evidence type="ECO:0000259" key="5">
    <source>
        <dbReference type="PROSITE" id="PS50949"/>
    </source>
</evidence>
<dbReference type="SUPFAM" id="SSF46785">
    <property type="entry name" value="Winged helix' DNA-binding domain"/>
    <property type="match status" value="1"/>
</dbReference>
<accession>A0A0D2IYE9</accession>
<dbReference type="Pfam" id="PF00392">
    <property type="entry name" value="GntR"/>
    <property type="match status" value="1"/>
</dbReference>
<feature type="coiled-coil region" evidence="4">
    <location>
        <begin position="103"/>
        <end position="130"/>
    </location>
</feature>
<proteinExistence type="predicted"/>
<dbReference type="Gene3D" id="1.20.120.530">
    <property type="entry name" value="GntR ligand-binding domain-like"/>
    <property type="match status" value="1"/>
</dbReference>
<dbReference type="SUPFAM" id="SSF48008">
    <property type="entry name" value="GntR ligand-binding domain-like"/>
    <property type="match status" value="1"/>
</dbReference>
<dbReference type="Pfam" id="PF07729">
    <property type="entry name" value="FCD"/>
    <property type="match status" value="1"/>
</dbReference>
<dbReference type="STRING" id="1429043.X474_27140"/>
<dbReference type="CDD" id="cd07377">
    <property type="entry name" value="WHTH_GntR"/>
    <property type="match status" value="1"/>
</dbReference>
<dbReference type="GO" id="GO:0003677">
    <property type="term" value="F:DNA binding"/>
    <property type="evidence" value="ECO:0007669"/>
    <property type="project" value="UniProtKB-KW"/>
</dbReference>
<evidence type="ECO:0000313" key="7">
    <source>
        <dbReference type="Proteomes" id="UP000032233"/>
    </source>
</evidence>
<evidence type="ECO:0000313" key="6">
    <source>
        <dbReference type="EMBL" id="KIX11014.1"/>
    </source>
</evidence>